<evidence type="ECO:0000313" key="2">
    <source>
        <dbReference type="Proteomes" id="UP000828048"/>
    </source>
</evidence>
<comment type="caution">
    <text evidence="1">The sequence shown here is derived from an EMBL/GenBank/DDBJ whole genome shotgun (WGS) entry which is preliminary data.</text>
</comment>
<name>A0ACB7Y608_9ERIC</name>
<proteinExistence type="predicted"/>
<accession>A0ACB7Y608</accession>
<keyword evidence="2" id="KW-1185">Reference proteome</keyword>
<dbReference type="Proteomes" id="UP000828048">
    <property type="component" value="Chromosome 7"/>
</dbReference>
<dbReference type="EMBL" id="CM037157">
    <property type="protein sequence ID" value="KAH7848404.1"/>
    <property type="molecule type" value="Genomic_DNA"/>
</dbReference>
<protein>
    <submittedName>
        <fullName evidence="1">Uncharacterized protein</fullName>
    </submittedName>
</protein>
<gene>
    <name evidence="1" type="ORF">Vadar_002336</name>
</gene>
<evidence type="ECO:0000313" key="1">
    <source>
        <dbReference type="EMBL" id="KAH7848404.1"/>
    </source>
</evidence>
<sequence>MAPVRWSELPLDLLTSIGTRLDNRIDVLRFRSVCSSWRNSIPPFRKWPHRRFTLPNRRGSLRLTRTTVLRLQPIHTPPDSPPPKPWLIRVSESSKTRLLNPLFDMEIKPLTPLLVNLSQFRISEIGRSYQVKYVDLADFGFFTNAEEDWPIRFDKVVFLSDIDRTGGGRNTDDAVVVALQSHHHIFGGHLAAIKLGEDEFMPIAYSTVNEFHDIIHFNDLIYAVDVYGNCYTVDSLLNISLIVPHTNGQLAGKKNLVESARELIMVERFSTKHDIEEFNCRGNCIFFVDEYCMLFDNNYHDQYDELRILGEMEIGVFNLEDSSVGPLVLEDEVEHLEDEVVEHLEDEAEHLGDEAEHLGDEDESLGDEEESSGDDEESSRDEDESSGDEDESSGEDNCPKIISTYTV</sequence>
<reference evidence="1 2" key="1">
    <citation type="journal article" date="2021" name="Hortic Res">
        <title>High-quality reference genome and annotation aids understanding of berry development for evergreen blueberry (Vaccinium darrowii).</title>
        <authorList>
            <person name="Yu J."/>
            <person name="Hulse-Kemp A.M."/>
            <person name="Babiker E."/>
            <person name="Staton M."/>
        </authorList>
    </citation>
    <scope>NUCLEOTIDE SEQUENCE [LARGE SCALE GENOMIC DNA]</scope>
    <source>
        <strain evidence="2">cv. NJ 8807/NJ 8810</strain>
        <tissue evidence="1">Young leaf</tissue>
    </source>
</reference>
<organism evidence="1 2">
    <name type="scientific">Vaccinium darrowii</name>
    <dbReference type="NCBI Taxonomy" id="229202"/>
    <lineage>
        <taxon>Eukaryota</taxon>
        <taxon>Viridiplantae</taxon>
        <taxon>Streptophyta</taxon>
        <taxon>Embryophyta</taxon>
        <taxon>Tracheophyta</taxon>
        <taxon>Spermatophyta</taxon>
        <taxon>Magnoliopsida</taxon>
        <taxon>eudicotyledons</taxon>
        <taxon>Gunneridae</taxon>
        <taxon>Pentapetalae</taxon>
        <taxon>asterids</taxon>
        <taxon>Ericales</taxon>
        <taxon>Ericaceae</taxon>
        <taxon>Vaccinioideae</taxon>
        <taxon>Vaccinieae</taxon>
        <taxon>Vaccinium</taxon>
    </lineage>
</organism>